<dbReference type="Ensembl" id="ENSORLT00015003916.1">
    <property type="protein sequence ID" value="ENSORLP00015026049.1"/>
    <property type="gene ID" value="ENSORLG00015007471.1"/>
</dbReference>
<protein>
    <recommendedName>
        <fullName evidence="3">Radial spoke head 14 homolog</fullName>
    </recommendedName>
</protein>
<organism evidence="1 2">
    <name type="scientific">Oryzias latipes</name>
    <name type="common">Japanese rice fish</name>
    <name type="synonym">Japanese killifish</name>
    <dbReference type="NCBI Taxonomy" id="8090"/>
    <lineage>
        <taxon>Eukaryota</taxon>
        <taxon>Metazoa</taxon>
        <taxon>Chordata</taxon>
        <taxon>Craniata</taxon>
        <taxon>Vertebrata</taxon>
        <taxon>Euteleostomi</taxon>
        <taxon>Actinopterygii</taxon>
        <taxon>Neopterygii</taxon>
        <taxon>Teleostei</taxon>
        <taxon>Neoteleostei</taxon>
        <taxon>Acanthomorphata</taxon>
        <taxon>Ovalentaria</taxon>
        <taxon>Atherinomorphae</taxon>
        <taxon>Beloniformes</taxon>
        <taxon>Adrianichthyidae</taxon>
        <taxon>Oryziinae</taxon>
        <taxon>Oryzias</taxon>
    </lineage>
</organism>
<dbReference type="InterPro" id="IPR016024">
    <property type="entry name" value="ARM-type_fold"/>
</dbReference>
<sequence length="369" mass="40592">MSRDSDAPPAPVAFGRWAVPLLAEQLRLPGRDVRLRALAALIDVLSQPLRGPEGLTEGFLQQLKVLLEDEDPCVRAKVCQLLHVLAAHTCGRQALLAASFLPPLSKLLEDPPCKRTVFLLLSRLSLHSSGMTPHRTHPAGNCQSRSIIDKPPPIPHPAGRVSLLTLLPKLMNKLQEEEEEDEEVQVLLLSLLRCCFQADPQAALRSDAVALLAPKLSNGALNIRKAAAAAMMALSVPMGGKVEVSDQQVLPAVAALLQEEDEEAQLIATGVIMFAAVTTAGKLQCLHLNVLPVLLKLACYRHEDEDMRRRRKPLVLNSIRGLTMLAETPEGRRLLKEQLPLLRRTTEEEEDEDIQRVFETAIQVMTFTP</sequence>
<dbReference type="Gene3D" id="1.25.10.10">
    <property type="entry name" value="Leucine-rich Repeat Variant"/>
    <property type="match status" value="2"/>
</dbReference>
<dbReference type="PANTHER" id="PTHR15599">
    <property type="entry name" value="RTDR1"/>
    <property type="match status" value="1"/>
</dbReference>
<accession>A0A3P9J1E2</accession>
<reference evidence="1" key="3">
    <citation type="submission" date="2025-08" db="UniProtKB">
        <authorList>
            <consortium name="Ensembl"/>
        </authorList>
    </citation>
    <scope>IDENTIFICATION</scope>
    <source>
        <strain evidence="1">HSOK</strain>
    </source>
</reference>
<reference evidence="1" key="4">
    <citation type="submission" date="2025-09" db="UniProtKB">
        <authorList>
            <consortium name="Ensembl"/>
        </authorList>
    </citation>
    <scope>IDENTIFICATION</scope>
    <source>
        <strain evidence="1">HSOK</strain>
    </source>
</reference>
<evidence type="ECO:0000313" key="2">
    <source>
        <dbReference type="Proteomes" id="UP000265200"/>
    </source>
</evidence>
<reference evidence="1 2" key="2">
    <citation type="submission" date="2017-04" db="EMBL/GenBank/DDBJ databases">
        <title>CpG methylation of centromeres and impact of large insertions on vertebrate speciation.</title>
        <authorList>
            <person name="Ichikawa K."/>
            <person name="Yoshimura J."/>
            <person name="Morishita S."/>
        </authorList>
    </citation>
    <scope>NUCLEOTIDE SEQUENCE</scope>
    <source>
        <strain evidence="1 2">HSOK</strain>
    </source>
</reference>
<dbReference type="SUPFAM" id="SSF48371">
    <property type="entry name" value="ARM repeat"/>
    <property type="match status" value="1"/>
</dbReference>
<dbReference type="InterPro" id="IPR011989">
    <property type="entry name" value="ARM-like"/>
</dbReference>
<dbReference type="AlphaFoldDB" id="A0A3P9J1E2"/>
<evidence type="ECO:0000313" key="1">
    <source>
        <dbReference type="Ensembl" id="ENSORLP00015026049.1"/>
    </source>
</evidence>
<evidence type="ECO:0008006" key="3">
    <source>
        <dbReference type="Google" id="ProtNLM"/>
    </source>
</evidence>
<dbReference type="InterPro" id="IPR042856">
    <property type="entry name" value="RSP14"/>
</dbReference>
<dbReference type="PANTHER" id="PTHR15599:SF1">
    <property type="entry name" value="RADIAL SPOKE HEAD 14 HOMOLOG"/>
    <property type="match status" value="1"/>
</dbReference>
<dbReference type="Proteomes" id="UP000265200">
    <property type="component" value="Chromosome 9"/>
</dbReference>
<proteinExistence type="predicted"/>
<reference key="1">
    <citation type="journal article" date="2007" name="Nature">
        <title>The medaka draft genome and insights into vertebrate genome evolution.</title>
        <authorList>
            <person name="Kasahara M."/>
            <person name="Naruse K."/>
            <person name="Sasaki S."/>
            <person name="Nakatani Y."/>
            <person name="Qu W."/>
            <person name="Ahsan B."/>
            <person name="Yamada T."/>
            <person name="Nagayasu Y."/>
            <person name="Doi K."/>
            <person name="Kasai Y."/>
            <person name="Jindo T."/>
            <person name="Kobayashi D."/>
            <person name="Shimada A."/>
            <person name="Toyoda A."/>
            <person name="Kuroki Y."/>
            <person name="Fujiyama A."/>
            <person name="Sasaki T."/>
            <person name="Shimizu A."/>
            <person name="Asakawa S."/>
            <person name="Shimizu N."/>
            <person name="Hashimoto S."/>
            <person name="Yang J."/>
            <person name="Lee Y."/>
            <person name="Matsushima K."/>
            <person name="Sugano S."/>
            <person name="Sakaizumi M."/>
            <person name="Narita T."/>
            <person name="Ohishi K."/>
            <person name="Haga S."/>
            <person name="Ohta F."/>
            <person name="Nomoto H."/>
            <person name="Nogata K."/>
            <person name="Morishita T."/>
            <person name="Endo T."/>
            <person name="Shin-I T."/>
            <person name="Takeda H."/>
            <person name="Morishita S."/>
            <person name="Kohara Y."/>
        </authorList>
    </citation>
    <scope>NUCLEOTIDE SEQUENCE [LARGE SCALE GENOMIC DNA]</scope>
    <source>
        <strain>Hd-rR</strain>
    </source>
</reference>
<name>A0A3P9J1E2_ORYLA</name>